<evidence type="ECO:0000256" key="1">
    <source>
        <dbReference type="ARBA" id="ARBA00004370"/>
    </source>
</evidence>
<protein>
    <submittedName>
        <fullName evidence="9">Calcium-binding protein</fullName>
    </submittedName>
</protein>
<organism evidence="9 10">
    <name type="scientific">Sphingomonas rustica</name>
    <dbReference type="NCBI Taxonomy" id="3103142"/>
    <lineage>
        <taxon>Bacteria</taxon>
        <taxon>Pseudomonadati</taxon>
        <taxon>Pseudomonadota</taxon>
        <taxon>Alphaproteobacteria</taxon>
        <taxon>Sphingomonadales</taxon>
        <taxon>Sphingomonadaceae</taxon>
        <taxon>Sphingomonas</taxon>
    </lineage>
</organism>
<keyword evidence="4" id="KW-0800">Toxin</keyword>
<dbReference type="Pfam" id="PF00353">
    <property type="entry name" value="HemolysinCabind"/>
    <property type="match status" value="8"/>
</dbReference>
<dbReference type="InterPro" id="IPR018511">
    <property type="entry name" value="Hemolysin-typ_Ca-bd_CS"/>
</dbReference>
<feature type="non-terminal residue" evidence="9">
    <location>
        <position position="1827"/>
    </location>
</feature>
<feature type="domain" description="Haemolysin-type calcium binding-related" evidence="8">
    <location>
        <begin position="1372"/>
        <end position="1413"/>
    </location>
</feature>
<feature type="domain" description="Haemolysin-type calcium binding-related" evidence="8">
    <location>
        <begin position="1516"/>
        <end position="1555"/>
    </location>
</feature>
<dbReference type="SUPFAM" id="SSF51120">
    <property type="entry name" value="beta-Roll"/>
    <property type="match status" value="7"/>
</dbReference>
<dbReference type="RefSeq" id="WP_346245103.1">
    <property type="nucleotide sequence ID" value="NZ_JBDIZK010000001.1"/>
</dbReference>
<dbReference type="InterPro" id="IPR003995">
    <property type="entry name" value="RTX_toxin_determinant-A"/>
</dbReference>
<evidence type="ECO:0000256" key="2">
    <source>
        <dbReference type="ARBA" id="ARBA00004613"/>
    </source>
</evidence>
<dbReference type="Pfam" id="PF06594">
    <property type="entry name" value="HCBP_related"/>
    <property type="match status" value="6"/>
</dbReference>
<sequence>MEKFIYLDTNLLQSLIEGGIYDSARAAAAAQGYEFRTTTKIIQELGASPHTSDEVRNFIKNAEANIRTEPHPSSAPPTGKNAGELGIWEIIKAEREAGITTSEIWTSDAGIMSQIRSSVQYRDIPIKSLGMRRDVHGKPVPSAIEFLYGHDPLLEHQAIEAIKTTNMPNHNLNPDPTKFTDNITKSEIFRTAEQLGVERYTRVNGPIVEQSWRSTGDRPSGDWKTDVERRATAAAEARRLLDAGQQKFKSDVDAIRSNASSYDAEGNYTAGASENLARANKALQAAGVAAGVWDALTTGNRIKELNAEGRHGDAAIVANEFLGRMLGGMYGAELGMAVLGKFGPWAGLFGALAGGAVGAIVGEEALRAATEWILEAIGASFRRRDPLVLDLNFDGARLTSLTGSGVNFDLDGDGFAERTGWVSARDGFLALDHNGNGLIDNGLELFGTSEVDGFTVLAELDSNNDRVISAADARFSELRVWQDLNLDGVSQSSEIMTLAQAGVVSINLNAQSTKQVRAENSIRFTGSFTGPSGLTGEVIAVDFATDQINTSFVLPPDFEYDPEVFGLPNLRGYGLLPDLWVSMSLDPVLKQMVKDLINGEFTSIDAASGHQTSITHPPVLNANGGLIRDGWIEYDYEASAFDDMLARWARFTVTENTADKYQIVLFGEVLANRVIFDHVAFFSGTPVTNSAFFQGFEELSAGFAARFFTQVPDMLARREILALIDAFSNATPANGEAFSLAEYEALASQVFAQSTASALALDPDLALLQGLTWDYKTDQVIGDAKGVIDRLMSSLPVDPQAPWAGYANWILANRLALSVIDPDGSVTLASYRAHTGNHALPILVGLHNVQTGTAQADTLYGSANPLSADLMDGGAGNDVLRGGNGDDTYVFYAGSGQDIVEDSGGTRDEIAFQGVLSSTEARFSFAGSSRSDLLISFEGRDESVLVKGYFTQSGAATIEAITFADGVTVSQREIRDAALYAVSTNGNDTIAAFELGSRVAGGPGNDLLTGNAGNDVFESGAGNDVVQGGGGDDTYRFFRGDGADVISEYELGGSGFDTLEFGAGISADNVIVSQTNNGLDIVIKVAGTNDQVTISYGNGWYHRHRIDQVVFRDGTTWSFAQLLERARAATDGNDSIFGSFDEENIGGGAGDDVIVAGDGSDRITGGTGNDTLYGGGGADSYFFNLGDGEDVINEYEYNGNGHDRIIFGPGIDSQNITALQSNNGQDIVLSINGTTDKITIKYGNGASYNYRVDEVVFSDGTSWSFADLLARATIPTAGNDTLYGSLDGETLSGAAGDDWISAGAGNDVIAGGAGNDTLYGGSGDDTYQFNPGDGRDVISESGEGGSGNDRLVFGAGINASDVSVSQANDGYDFVLNIAGTTDQVTMRYGNVSGSGYRIETVAFADGTLWSLADLVARLQTPGNDIIRGRLESDVINAGAGDDVIRGEAGNDDLSGGTGDDTIYGGAGDDIYRFNLGDGRDIISESGEGGSGSDRLVFGAGIDPSNVSVSQANDGYDFVLRVGGSTDQVTMRYTNVAGNTSRIETVEFADGTSWSLGDLLARLPTEGNDTIRGRLEGDVINGGAGNDIIRGEGGNDDLTGGAGNDTVYGGAGDDIYRFNLGDGRDIISEYGEGGSGLDALVFGPGVDPSSIVVSQANNGLDIVIAIAGTSDQVTISNGNNSNGNARIEEVRFANGTVWSFADILARASGGTPGNDTLYGSSLAESLAGGGGNDWISGGGGADILSGGTGNDTLYGGAGDDVYHFDLGDGQDVISEYGEGGSGTDKLVFGTGISASDVIVTQADNGYDFVLKIAGTTDQVTMRYGNYST</sequence>
<evidence type="ECO:0000313" key="10">
    <source>
        <dbReference type="Proteomes" id="UP001427805"/>
    </source>
</evidence>
<dbReference type="EMBL" id="JBDIZK010000001">
    <property type="protein sequence ID" value="MEN3746113.1"/>
    <property type="molecule type" value="Genomic_DNA"/>
</dbReference>
<dbReference type="PRINTS" id="PR01488">
    <property type="entry name" value="RTXTOXINA"/>
</dbReference>
<feature type="domain" description="Haemolysin-type calcium binding-related" evidence="8">
    <location>
        <begin position="1660"/>
        <end position="1701"/>
    </location>
</feature>
<feature type="domain" description="Haemolysin-type calcium binding-related" evidence="8">
    <location>
        <begin position="1080"/>
        <end position="1121"/>
    </location>
</feature>
<dbReference type="InterPro" id="IPR011049">
    <property type="entry name" value="Serralysin-like_metalloprot_C"/>
</dbReference>
<reference evidence="9 10" key="1">
    <citation type="submission" date="2024-05" db="EMBL/GenBank/DDBJ databases">
        <title>Sphingomonas sp. HF-S3 16S ribosomal RNA gene Genome sequencing and assembly.</title>
        <authorList>
            <person name="Lee H."/>
        </authorList>
    </citation>
    <scope>NUCLEOTIDE SEQUENCE [LARGE SCALE GENOMIC DNA]</scope>
    <source>
        <strain evidence="9 10">HF-S3</strain>
    </source>
</reference>
<dbReference type="InterPro" id="IPR050557">
    <property type="entry name" value="RTX_toxin/Mannuronan_C5-epim"/>
</dbReference>
<evidence type="ECO:0000256" key="5">
    <source>
        <dbReference type="ARBA" id="ARBA00022737"/>
    </source>
</evidence>
<dbReference type="PANTHER" id="PTHR38340">
    <property type="entry name" value="S-LAYER PROTEIN"/>
    <property type="match status" value="1"/>
</dbReference>
<keyword evidence="6" id="KW-0843">Virulence</keyword>
<evidence type="ECO:0000256" key="6">
    <source>
        <dbReference type="ARBA" id="ARBA00023026"/>
    </source>
</evidence>
<gene>
    <name evidence="9" type="ORF">TPR58_02955</name>
</gene>
<dbReference type="Gene3D" id="2.160.20.160">
    <property type="match status" value="1"/>
</dbReference>
<dbReference type="Proteomes" id="UP001427805">
    <property type="component" value="Unassembled WGS sequence"/>
</dbReference>
<comment type="caution">
    <text evidence="9">The sequence shown here is derived from an EMBL/GenBank/DDBJ whole genome shotgun (WGS) entry which is preliminary data.</text>
</comment>
<feature type="domain" description="Haemolysin-type calcium binding-related" evidence="8">
    <location>
        <begin position="932"/>
        <end position="969"/>
    </location>
</feature>
<dbReference type="PANTHER" id="PTHR38340:SF1">
    <property type="entry name" value="S-LAYER PROTEIN"/>
    <property type="match status" value="1"/>
</dbReference>
<dbReference type="Gene3D" id="2.150.10.10">
    <property type="entry name" value="Serralysin-like metalloprotease, C-terminal"/>
    <property type="match status" value="4"/>
</dbReference>
<evidence type="ECO:0000256" key="3">
    <source>
        <dbReference type="ARBA" id="ARBA00022525"/>
    </source>
</evidence>
<comment type="subcellular location">
    <subcellularLocation>
        <location evidence="1">Membrane</location>
    </subcellularLocation>
    <subcellularLocation>
        <location evidence="2">Secreted</location>
    </subcellularLocation>
</comment>
<dbReference type="PRINTS" id="PR00313">
    <property type="entry name" value="CABNDNGRPT"/>
</dbReference>
<keyword evidence="5" id="KW-0677">Repeat</keyword>
<keyword evidence="10" id="KW-1185">Reference proteome</keyword>
<evidence type="ECO:0000313" key="9">
    <source>
        <dbReference type="EMBL" id="MEN3746113.1"/>
    </source>
</evidence>
<proteinExistence type="predicted"/>
<keyword evidence="7" id="KW-0472">Membrane</keyword>
<dbReference type="InterPro" id="IPR010566">
    <property type="entry name" value="Haemolys_ca-bd"/>
</dbReference>
<accession>A0ABV0B512</accession>
<evidence type="ECO:0000259" key="8">
    <source>
        <dbReference type="Pfam" id="PF06594"/>
    </source>
</evidence>
<dbReference type="PROSITE" id="PS00330">
    <property type="entry name" value="HEMOLYSIN_CALCIUM"/>
    <property type="match status" value="9"/>
</dbReference>
<evidence type="ECO:0000256" key="7">
    <source>
        <dbReference type="ARBA" id="ARBA00023136"/>
    </source>
</evidence>
<dbReference type="InterPro" id="IPR001343">
    <property type="entry name" value="Hemolysn_Ca-bd"/>
</dbReference>
<keyword evidence="3" id="KW-0964">Secreted</keyword>
<feature type="domain" description="Haemolysin-type calcium binding-related" evidence="8">
    <location>
        <begin position="1226"/>
        <end position="1267"/>
    </location>
</feature>
<name>A0ABV0B512_9SPHN</name>
<evidence type="ECO:0000256" key="4">
    <source>
        <dbReference type="ARBA" id="ARBA00022656"/>
    </source>
</evidence>